<dbReference type="AlphaFoldDB" id="A0A6A0BAY0"/>
<reference evidence="11 12" key="1">
    <citation type="submission" date="2020-02" db="EMBL/GenBank/DDBJ databases">
        <title>Draft genome sequence of Lactococcus sp. Hs30E4-3.</title>
        <authorList>
            <person name="Noda S."/>
            <person name="Yuki M."/>
            <person name="Ohkuma M."/>
        </authorList>
    </citation>
    <scope>NUCLEOTIDE SEQUENCE [LARGE SCALE GENOMIC DNA]</scope>
    <source>
        <strain evidence="11 12">Hs30E4-3</strain>
    </source>
</reference>
<dbReference type="PRINTS" id="PR00411">
    <property type="entry name" value="PNDRDTASEI"/>
</dbReference>
<dbReference type="SUPFAM" id="SSF51905">
    <property type="entry name" value="FAD/NAD(P)-binding domain"/>
    <property type="match status" value="1"/>
</dbReference>
<evidence type="ECO:0000256" key="7">
    <source>
        <dbReference type="ARBA" id="ARBA00023284"/>
    </source>
</evidence>
<dbReference type="Pfam" id="PF12724">
    <property type="entry name" value="Flavodoxin_5"/>
    <property type="match status" value="1"/>
</dbReference>
<dbReference type="GO" id="GO:0016491">
    <property type="term" value="F:oxidoreductase activity"/>
    <property type="evidence" value="ECO:0007669"/>
    <property type="project" value="UniProtKB-KW"/>
</dbReference>
<comment type="similarity">
    <text evidence="2">Belongs to the class-III pyridine nucleotide-disulfide oxidoreductase family.</text>
</comment>
<evidence type="ECO:0000256" key="6">
    <source>
        <dbReference type="ARBA" id="ARBA00023097"/>
    </source>
</evidence>
<dbReference type="Gene3D" id="3.30.390.30">
    <property type="match status" value="1"/>
</dbReference>
<evidence type="ECO:0000259" key="9">
    <source>
        <dbReference type="Pfam" id="PF07992"/>
    </source>
</evidence>
<keyword evidence="3" id="KW-0285">Flavoprotein</keyword>
<evidence type="ECO:0000256" key="4">
    <source>
        <dbReference type="ARBA" id="ARBA00022827"/>
    </source>
</evidence>
<keyword evidence="6" id="KW-0558">Oxidation</keyword>
<keyword evidence="12" id="KW-1185">Reference proteome</keyword>
<dbReference type="Proteomes" id="UP000480303">
    <property type="component" value="Unassembled WGS sequence"/>
</dbReference>
<keyword evidence="4" id="KW-0274">FAD</keyword>
<evidence type="ECO:0000256" key="2">
    <source>
        <dbReference type="ARBA" id="ARBA00009130"/>
    </source>
</evidence>
<dbReference type="InterPro" id="IPR026816">
    <property type="entry name" value="Flavodoxin_dom"/>
</dbReference>
<proteinExistence type="inferred from homology"/>
<dbReference type="InterPro" id="IPR023753">
    <property type="entry name" value="FAD/NAD-binding_dom"/>
</dbReference>
<dbReference type="Pfam" id="PF02852">
    <property type="entry name" value="Pyr_redox_dim"/>
    <property type="match status" value="1"/>
</dbReference>
<dbReference type="SUPFAM" id="SSF55424">
    <property type="entry name" value="FAD/NAD-linked reductases, dimerisation (C-terminal) domain"/>
    <property type="match status" value="1"/>
</dbReference>
<dbReference type="InterPro" id="IPR029039">
    <property type="entry name" value="Flavoprotein-like_sf"/>
</dbReference>
<dbReference type="Gene3D" id="3.50.50.60">
    <property type="entry name" value="FAD/NAD(P)-binding domain"/>
    <property type="match status" value="2"/>
</dbReference>
<dbReference type="SUPFAM" id="SSF52218">
    <property type="entry name" value="Flavoproteins"/>
    <property type="match status" value="1"/>
</dbReference>
<evidence type="ECO:0000256" key="3">
    <source>
        <dbReference type="ARBA" id="ARBA00022630"/>
    </source>
</evidence>
<dbReference type="EMBL" id="BLLI01000009">
    <property type="protein sequence ID" value="GFH41976.1"/>
    <property type="molecule type" value="Genomic_DNA"/>
</dbReference>
<evidence type="ECO:0008006" key="13">
    <source>
        <dbReference type="Google" id="ProtNLM"/>
    </source>
</evidence>
<gene>
    <name evidence="11" type="ORF">Hs30E_05270</name>
</gene>
<dbReference type="PRINTS" id="PR00368">
    <property type="entry name" value="FADPNR"/>
</dbReference>
<dbReference type="InterPro" id="IPR036188">
    <property type="entry name" value="FAD/NAD-bd_sf"/>
</dbReference>
<dbReference type="PANTHER" id="PTHR43429">
    <property type="entry name" value="PYRIDINE NUCLEOTIDE-DISULFIDE OXIDOREDUCTASE DOMAIN-CONTAINING"/>
    <property type="match status" value="1"/>
</dbReference>
<evidence type="ECO:0000313" key="12">
    <source>
        <dbReference type="Proteomes" id="UP000480303"/>
    </source>
</evidence>
<name>A0A6A0BAY0_9LACT</name>
<feature type="domain" description="Flavodoxin" evidence="10">
    <location>
        <begin position="6"/>
        <end position="131"/>
    </location>
</feature>
<dbReference type="InterPro" id="IPR050260">
    <property type="entry name" value="FAD-bd_OxRdtase"/>
</dbReference>
<protein>
    <recommendedName>
        <fullName evidence="13">NADH oxidase</fullName>
    </recommendedName>
</protein>
<dbReference type="PANTHER" id="PTHR43429:SF1">
    <property type="entry name" value="NAD(P)H SULFUR OXIDOREDUCTASE (COA-DEPENDENT)"/>
    <property type="match status" value="1"/>
</dbReference>
<dbReference type="Pfam" id="PF07992">
    <property type="entry name" value="Pyr_redox_2"/>
    <property type="match status" value="1"/>
</dbReference>
<feature type="domain" description="FAD/NAD(P)-binding" evidence="9">
    <location>
        <begin position="177"/>
        <end position="476"/>
    </location>
</feature>
<dbReference type="InterPro" id="IPR004099">
    <property type="entry name" value="Pyr_nucl-diS_OxRdtase_dimer"/>
</dbReference>
<evidence type="ECO:0000259" key="8">
    <source>
        <dbReference type="Pfam" id="PF02852"/>
    </source>
</evidence>
<keyword evidence="5" id="KW-0560">Oxidoreductase</keyword>
<comment type="cofactor">
    <cofactor evidence="1">
        <name>FAD</name>
        <dbReference type="ChEBI" id="CHEBI:57692"/>
    </cofactor>
</comment>
<dbReference type="RefSeq" id="WP_172207750.1">
    <property type="nucleotide sequence ID" value="NZ_BLLI01000009.1"/>
</dbReference>
<evidence type="ECO:0000256" key="5">
    <source>
        <dbReference type="ARBA" id="ARBA00023002"/>
    </source>
</evidence>
<evidence type="ECO:0000313" key="11">
    <source>
        <dbReference type="EMBL" id="GFH41976.1"/>
    </source>
</evidence>
<feature type="domain" description="Pyridine nucleotide-disulphide oxidoreductase dimerisation" evidence="8">
    <location>
        <begin position="511"/>
        <end position="594"/>
    </location>
</feature>
<comment type="caution">
    <text evidence="11">The sequence shown here is derived from an EMBL/GenBank/DDBJ whole genome shotgun (WGS) entry which is preliminary data.</text>
</comment>
<keyword evidence="7" id="KW-0676">Redox-active center</keyword>
<accession>A0A6A0BAY0</accession>
<dbReference type="InterPro" id="IPR016156">
    <property type="entry name" value="FAD/NAD-linked_Rdtase_dimer_sf"/>
</dbReference>
<sequence>MATKTIVTYASYYGASERYAKKMAEILACDSFEIKDNETVNLQPFDTIVHFGGLYTEGILGVATVLATPHFIAKKIIIVTVGQTDPATTNYDGYVRTATQDNFPQVKFFHLRGAFDPAKLTLRHKTEVTIMLAAYKAIKKTPERQLFLDTYGQKRDYVDFDTLEPIRIAVQGNRAQKVAIIGASHAGISCAFRLKAHNPEMLLTLFELKPEITFRSQAISFQLLGAKIANNVNYATVDELLAKKIEVKMQALVESVDFETQTLSYRNLADDETANFAYDKLVIATGAYPVLPPIDSDEKSVSGVFSFQTFEDIEKLDHFSNTHDSLIIVGGGVVGCELANLMHNRGLEVTIVHDQKQLIPSCLDTAAAEKLADIFQKRGIQIQFNRLVTSYESVTSGILREKNIKATLDDETVLKACGIIIATGLRPSTFFVNDQLTLGKHGAILTNAQMMTSLNNVYAVGDCAEYVPENAQDSVYSAHAADAIREGELAAMAILGENAHLNTHQGTYKLNFTDLTVAVTGLTNAQAEQNGLKSQQVSYTNPTLDGKNFTSMWLNYAKETGKVLGLQVISTLDVAAFVDVMSVAIEQDLTIFDLEFSDQYFEHGYKNPSGWFSIFAELVRAAGGSGNGR</sequence>
<evidence type="ECO:0000256" key="1">
    <source>
        <dbReference type="ARBA" id="ARBA00001974"/>
    </source>
</evidence>
<evidence type="ECO:0000259" key="10">
    <source>
        <dbReference type="Pfam" id="PF12724"/>
    </source>
</evidence>
<organism evidence="11 12">
    <name type="scientific">Pseudolactococcus hodotermopsidis</name>
    <dbReference type="NCBI Taxonomy" id="2709157"/>
    <lineage>
        <taxon>Bacteria</taxon>
        <taxon>Bacillati</taxon>
        <taxon>Bacillota</taxon>
        <taxon>Bacilli</taxon>
        <taxon>Lactobacillales</taxon>
        <taxon>Streptococcaceae</taxon>
        <taxon>Pseudolactococcus</taxon>
    </lineage>
</organism>